<sequence>MPSHYKLGRTHEKHPSLNTPSKPRYFFNLTTIIIIQLNLNMSNGNGIVSHLESIADSYEQRLFSQNNTQPSTQSQPTGTQDTVTATSQSKKSRSNNKNKRKRSENQPLAEANITVEDIQAMNKSSVELRCLAKKHAQSGMTQEVLRSILKFHEEIQTLVAIKALELGTTVSTIEEIFGKYLGVRQPSAWNGFLQSELAKAIFKAGNWWYW</sequence>
<evidence type="ECO:0000313" key="3">
    <source>
        <dbReference type="Proteomes" id="UP000001072"/>
    </source>
</evidence>
<evidence type="ECO:0000256" key="1">
    <source>
        <dbReference type="SAM" id="MobiDB-lite"/>
    </source>
</evidence>
<protein>
    <submittedName>
        <fullName evidence="2">Uncharacterized protein</fullName>
    </submittedName>
</protein>
<organism evidence="3">
    <name type="scientific">Melampsora larici-populina (strain 98AG31 / pathotype 3-4-7)</name>
    <name type="common">Poplar leaf rust fungus</name>
    <dbReference type="NCBI Taxonomy" id="747676"/>
    <lineage>
        <taxon>Eukaryota</taxon>
        <taxon>Fungi</taxon>
        <taxon>Dikarya</taxon>
        <taxon>Basidiomycota</taxon>
        <taxon>Pucciniomycotina</taxon>
        <taxon>Pucciniomycetes</taxon>
        <taxon>Pucciniales</taxon>
        <taxon>Melampsoraceae</taxon>
        <taxon>Melampsora</taxon>
    </lineage>
</organism>
<dbReference type="OrthoDB" id="10466693at2759"/>
<feature type="region of interest" description="Disordered" evidence="1">
    <location>
        <begin position="1"/>
        <end position="22"/>
    </location>
</feature>
<dbReference type="VEuPathDB" id="FungiDB:MELLADRAFT_92204"/>
<dbReference type="InParanoid" id="F4R8S5"/>
<gene>
    <name evidence="2" type="ORF">MELLADRAFT_92204</name>
</gene>
<dbReference type="EMBL" id="GL883093">
    <property type="protein sequence ID" value="EGG10857.1"/>
    <property type="molecule type" value="Genomic_DNA"/>
</dbReference>
<dbReference type="HOGENOM" id="CLU_1310373_0_0_1"/>
<dbReference type="KEGG" id="mlr:MELLADRAFT_92204"/>
<dbReference type="GeneID" id="18936158"/>
<feature type="region of interest" description="Disordered" evidence="1">
    <location>
        <begin position="67"/>
        <end position="110"/>
    </location>
</feature>
<dbReference type="AlphaFoldDB" id="F4R8S5"/>
<keyword evidence="3" id="KW-1185">Reference proteome</keyword>
<feature type="compositionally biased region" description="Low complexity" evidence="1">
    <location>
        <begin position="67"/>
        <end position="82"/>
    </location>
</feature>
<dbReference type="RefSeq" id="XP_007405459.1">
    <property type="nucleotide sequence ID" value="XM_007405397.1"/>
</dbReference>
<reference evidence="3" key="1">
    <citation type="journal article" date="2011" name="Proc. Natl. Acad. Sci. U.S.A.">
        <title>Obligate biotrophy features unraveled by the genomic analysis of rust fungi.</title>
        <authorList>
            <person name="Duplessis S."/>
            <person name="Cuomo C.A."/>
            <person name="Lin Y.-C."/>
            <person name="Aerts A."/>
            <person name="Tisserant E."/>
            <person name="Veneault-Fourrey C."/>
            <person name="Joly D.L."/>
            <person name="Hacquard S."/>
            <person name="Amselem J."/>
            <person name="Cantarel B.L."/>
            <person name="Chiu R."/>
            <person name="Coutinho P.M."/>
            <person name="Feau N."/>
            <person name="Field M."/>
            <person name="Frey P."/>
            <person name="Gelhaye E."/>
            <person name="Goldberg J."/>
            <person name="Grabherr M.G."/>
            <person name="Kodira C.D."/>
            <person name="Kohler A."/>
            <person name="Kuees U."/>
            <person name="Lindquist E.A."/>
            <person name="Lucas S.M."/>
            <person name="Mago R."/>
            <person name="Mauceli E."/>
            <person name="Morin E."/>
            <person name="Murat C."/>
            <person name="Pangilinan J.L."/>
            <person name="Park R."/>
            <person name="Pearson M."/>
            <person name="Quesneville H."/>
            <person name="Rouhier N."/>
            <person name="Sakthikumar S."/>
            <person name="Salamov A.A."/>
            <person name="Schmutz J."/>
            <person name="Selles B."/>
            <person name="Shapiro H."/>
            <person name="Tanguay P."/>
            <person name="Tuskan G.A."/>
            <person name="Henrissat B."/>
            <person name="Van de Peer Y."/>
            <person name="Rouze P."/>
            <person name="Ellis J.G."/>
            <person name="Dodds P.N."/>
            <person name="Schein J.E."/>
            <person name="Zhong S."/>
            <person name="Hamelin R.C."/>
            <person name="Grigoriev I.V."/>
            <person name="Szabo L.J."/>
            <person name="Martin F."/>
        </authorList>
    </citation>
    <scope>NUCLEOTIDE SEQUENCE [LARGE SCALE GENOMIC DNA]</scope>
    <source>
        <strain evidence="3">98AG31 / pathotype 3-4-7</strain>
    </source>
</reference>
<accession>F4R8S5</accession>
<dbReference type="Proteomes" id="UP000001072">
    <property type="component" value="Unassembled WGS sequence"/>
</dbReference>
<dbReference type="eggNOG" id="ENOG502SDWX">
    <property type="taxonomic scope" value="Eukaryota"/>
</dbReference>
<feature type="compositionally biased region" description="Basic residues" evidence="1">
    <location>
        <begin position="90"/>
        <end position="102"/>
    </location>
</feature>
<dbReference type="STRING" id="747676.F4R8S5"/>
<proteinExistence type="predicted"/>
<name>F4R8S5_MELLP</name>
<evidence type="ECO:0000313" key="2">
    <source>
        <dbReference type="EMBL" id="EGG10857.1"/>
    </source>
</evidence>